<organism evidence="1 2">
    <name type="scientific">Thalictrum thalictroides</name>
    <name type="common">Rue-anemone</name>
    <name type="synonym">Anemone thalictroides</name>
    <dbReference type="NCBI Taxonomy" id="46969"/>
    <lineage>
        <taxon>Eukaryota</taxon>
        <taxon>Viridiplantae</taxon>
        <taxon>Streptophyta</taxon>
        <taxon>Embryophyta</taxon>
        <taxon>Tracheophyta</taxon>
        <taxon>Spermatophyta</taxon>
        <taxon>Magnoliopsida</taxon>
        <taxon>Ranunculales</taxon>
        <taxon>Ranunculaceae</taxon>
        <taxon>Thalictroideae</taxon>
        <taxon>Thalictrum</taxon>
    </lineage>
</organism>
<proteinExistence type="predicted"/>
<protein>
    <submittedName>
        <fullName evidence="1">Uncharacterized protein</fullName>
    </submittedName>
</protein>
<gene>
    <name evidence="1" type="ORF">FRX31_015974</name>
</gene>
<sequence length="68" mass="7969">MRKDSFGNQLRNDLPCAIIWIVWVSRIDIVFNDKQLNLVRICNQIKGVLWFWIGGEPKNPGNYNGAHW</sequence>
<dbReference type="Proteomes" id="UP000554482">
    <property type="component" value="Unassembled WGS sequence"/>
</dbReference>
<keyword evidence="2" id="KW-1185">Reference proteome</keyword>
<name>A0A7J6WBX7_THATH</name>
<comment type="caution">
    <text evidence="1">The sequence shown here is derived from an EMBL/GenBank/DDBJ whole genome shotgun (WGS) entry which is preliminary data.</text>
</comment>
<evidence type="ECO:0000313" key="1">
    <source>
        <dbReference type="EMBL" id="KAF5194437.1"/>
    </source>
</evidence>
<dbReference type="AlphaFoldDB" id="A0A7J6WBX7"/>
<dbReference type="OrthoDB" id="696485at2759"/>
<reference evidence="1 2" key="1">
    <citation type="submission" date="2020-06" db="EMBL/GenBank/DDBJ databases">
        <title>Transcriptomic and genomic resources for Thalictrum thalictroides and T. hernandezii: Facilitating candidate gene discovery in an emerging model plant lineage.</title>
        <authorList>
            <person name="Arias T."/>
            <person name="Riano-Pachon D.M."/>
            <person name="Di Stilio V.S."/>
        </authorList>
    </citation>
    <scope>NUCLEOTIDE SEQUENCE [LARGE SCALE GENOMIC DNA]</scope>
    <source>
        <strain evidence="2">cv. WT478/WT964</strain>
        <tissue evidence="1">Leaves</tissue>
    </source>
</reference>
<accession>A0A7J6WBX7</accession>
<dbReference type="EMBL" id="JABWDY010018698">
    <property type="protein sequence ID" value="KAF5194437.1"/>
    <property type="molecule type" value="Genomic_DNA"/>
</dbReference>
<evidence type="ECO:0000313" key="2">
    <source>
        <dbReference type="Proteomes" id="UP000554482"/>
    </source>
</evidence>